<proteinExistence type="predicted"/>
<feature type="compositionally biased region" description="Basic residues" evidence="1">
    <location>
        <begin position="28"/>
        <end position="38"/>
    </location>
</feature>
<name>A0AAN9YIT2_9PEZI</name>
<feature type="compositionally biased region" description="Basic residues" evidence="1">
    <location>
        <begin position="54"/>
        <end position="64"/>
    </location>
</feature>
<evidence type="ECO:0000259" key="2">
    <source>
        <dbReference type="SMART" id="SM00717"/>
    </source>
</evidence>
<evidence type="ECO:0000313" key="4">
    <source>
        <dbReference type="Proteomes" id="UP001320420"/>
    </source>
</evidence>
<keyword evidence="4" id="KW-1185">Reference proteome</keyword>
<dbReference type="CDD" id="cd00167">
    <property type="entry name" value="SANT"/>
    <property type="match status" value="1"/>
</dbReference>
<dbReference type="Pfam" id="PF15963">
    <property type="entry name" value="Myb_DNA-bind_7"/>
    <property type="match status" value="1"/>
</dbReference>
<sequence length="422" mass="45374">MSPPSPPAPDFITAVAPPDGSSSTTAAPKKKRAPRKRSAPSTEGEVEGGDSAPPKKKRTYRKRQPPAAEEGEAAAAAEGGEEVTQPKKAPRPRKRAPTPEDPENQEVDHSTTKMAELTRDLGIGKPFKHAEAIAERARLARMAAKQRKLDKKKRAMGLLLDDEAGANSRSGTPTAGNVGEGGGVSGGADMAAAGAVDTGAGVGYEVVDGQIVVNQSSLVVDRHAGQETQNLETVEEDEFSHQTTAASYRRPSRNVANAWTEEETERFYRLLGMFGTDFESIAAMFPGKNRRMVKCKFNREERLRPRRINAAVMVRGTKPVPIDLEEYKGFRQQWQETEDILREHERLAEEHRRDIQRLKAERRAQGLADDSDEEGGNEKAGDGPGAGGDGAQGDGVDAAAVDDGGAQEENTAAMSVETEVTG</sequence>
<feature type="compositionally biased region" description="Polar residues" evidence="1">
    <location>
        <begin position="408"/>
        <end position="422"/>
    </location>
</feature>
<feature type="domain" description="Myb-like" evidence="2">
    <location>
        <begin position="255"/>
        <end position="303"/>
    </location>
</feature>
<dbReference type="EMBL" id="JAKJXP020000107">
    <property type="protein sequence ID" value="KAK7745641.1"/>
    <property type="molecule type" value="Genomic_DNA"/>
</dbReference>
<reference evidence="3 4" key="1">
    <citation type="submission" date="2024-02" db="EMBL/GenBank/DDBJ databases">
        <title>De novo assembly and annotation of 12 fungi associated with fruit tree decline syndrome in Ontario, Canada.</title>
        <authorList>
            <person name="Sulman M."/>
            <person name="Ellouze W."/>
            <person name="Ilyukhin E."/>
        </authorList>
    </citation>
    <scope>NUCLEOTIDE SEQUENCE [LARGE SCALE GENOMIC DNA]</scope>
    <source>
        <strain evidence="3 4">M11/M66-122</strain>
    </source>
</reference>
<dbReference type="SUPFAM" id="SSF46689">
    <property type="entry name" value="Homeodomain-like"/>
    <property type="match status" value="1"/>
</dbReference>
<dbReference type="Gene3D" id="1.10.10.60">
    <property type="entry name" value="Homeodomain-like"/>
    <property type="match status" value="1"/>
</dbReference>
<feature type="region of interest" description="Disordered" evidence="1">
    <location>
        <begin position="362"/>
        <end position="422"/>
    </location>
</feature>
<dbReference type="InterPro" id="IPR001005">
    <property type="entry name" value="SANT/Myb"/>
</dbReference>
<protein>
    <recommendedName>
        <fullName evidence="2">Myb-like domain-containing protein</fullName>
    </recommendedName>
</protein>
<gene>
    <name evidence="3" type="ORF">SLS62_009749</name>
</gene>
<feature type="region of interest" description="Disordered" evidence="1">
    <location>
        <begin position="1"/>
        <end position="112"/>
    </location>
</feature>
<organism evidence="3 4">
    <name type="scientific">Diatrype stigma</name>
    <dbReference type="NCBI Taxonomy" id="117547"/>
    <lineage>
        <taxon>Eukaryota</taxon>
        <taxon>Fungi</taxon>
        <taxon>Dikarya</taxon>
        <taxon>Ascomycota</taxon>
        <taxon>Pezizomycotina</taxon>
        <taxon>Sordariomycetes</taxon>
        <taxon>Xylariomycetidae</taxon>
        <taxon>Xylariales</taxon>
        <taxon>Diatrypaceae</taxon>
        <taxon>Diatrype</taxon>
    </lineage>
</organism>
<dbReference type="PANTHER" id="PTHR22929:SF0">
    <property type="entry name" value="TRANSCRIPTION FACTOR TFIIIB COMPONENT B'' HOMOLOG"/>
    <property type="match status" value="1"/>
</dbReference>
<dbReference type="GO" id="GO:0070898">
    <property type="term" value="P:RNA polymerase III preinitiation complex assembly"/>
    <property type="evidence" value="ECO:0007669"/>
    <property type="project" value="TreeGrafter"/>
</dbReference>
<evidence type="ECO:0000313" key="3">
    <source>
        <dbReference type="EMBL" id="KAK7745641.1"/>
    </source>
</evidence>
<feature type="compositionally biased region" description="Gly residues" evidence="1">
    <location>
        <begin position="382"/>
        <end position="393"/>
    </location>
</feature>
<dbReference type="AlphaFoldDB" id="A0AAN9YIT2"/>
<evidence type="ECO:0000256" key="1">
    <source>
        <dbReference type="SAM" id="MobiDB-lite"/>
    </source>
</evidence>
<dbReference type="GO" id="GO:0001156">
    <property type="term" value="F:TFIIIC-class transcription factor complex binding"/>
    <property type="evidence" value="ECO:0007669"/>
    <property type="project" value="TreeGrafter"/>
</dbReference>
<accession>A0AAN9YIT2</accession>
<comment type="caution">
    <text evidence="3">The sequence shown here is derived from an EMBL/GenBank/DDBJ whole genome shotgun (WGS) entry which is preliminary data.</text>
</comment>
<dbReference type="InterPro" id="IPR039467">
    <property type="entry name" value="TFIIIB_B''_Myb"/>
</dbReference>
<feature type="region of interest" description="Disordered" evidence="1">
    <location>
        <begin position="162"/>
        <end position="182"/>
    </location>
</feature>
<feature type="compositionally biased region" description="Low complexity" evidence="1">
    <location>
        <begin position="394"/>
        <end position="404"/>
    </location>
</feature>
<dbReference type="SMART" id="SM00717">
    <property type="entry name" value="SANT"/>
    <property type="match status" value="1"/>
</dbReference>
<dbReference type="InterPro" id="IPR009057">
    <property type="entry name" value="Homeodomain-like_sf"/>
</dbReference>
<dbReference type="PANTHER" id="PTHR22929">
    <property type="entry name" value="RNA POLYMERASE III TRANSCRIPTION INITIATION FACTOR B"/>
    <property type="match status" value="1"/>
</dbReference>
<dbReference type="Proteomes" id="UP001320420">
    <property type="component" value="Unassembled WGS sequence"/>
</dbReference>
<dbReference type="GO" id="GO:0000126">
    <property type="term" value="C:transcription factor TFIIIB complex"/>
    <property type="evidence" value="ECO:0007669"/>
    <property type="project" value="TreeGrafter"/>
</dbReference>